<evidence type="ECO:0000313" key="3">
    <source>
        <dbReference type="Proteomes" id="UP001555826"/>
    </source>
</evidence>
<evidence type="ECO:0000313" key="2">
    <source>
        <dbReference type="EMBL" id="MEW9264394.1"/>
    </source>
</evidence>
<dbReference type="RefSeq" id="WP_367637084.1">
    <property type="nucleotide sequence ID" value="NZ_JBFNQN010000004.1"/>
</dbReference>
<organism evidence="2 3">
    <name type="scientific">Kineococcus endophyticus</name>
    <dbReference type="NCBI Taxonomy" id="1181883"/>
    <lineage>
        <taxon>Bacteria</taxon>
        <taxon>Bacillati</taxon>
        <taxon>Actinomycetota</taxon>
        <taxon>Actinomycetes</taxon>
        <taxon>Kineosporiales</taxon>
        <taxon>Kineosporiaceae</taxon>
        <taxon>Kineococcus</taxon>
    </lineage>
</organism>
<keyword evidence="3" id="KW-1185">Reference proteome</keyword>
<evidence type="ECO:0000256" key="1">
    <source>
        <dbReference type="SAM" id="Phobius"/>
    </source>
</evidence>
<name>A0ABV3P445_9ACTN</name>
<sequence>MRDVALARAVQVASAVAFGGGLVLAMAPLPLSPYGCTSAVHADLGDTGDLAPACGQQRTDRQDLVAGLLVGSLAAAGGAETYVRRVRRAEDDRHRR</sequence>
<feature type="transmembrane region" description="Helical" evidence="1">
    <location>
        <begin position="64"/>
        <end position="83"/>
    </location>
</feature>
<keyword evidence="1" id="KW-0472">Membrane</keyword>
<reference evidence="2 3" key="1">
    <citation type="submission" date="2024-07" db="EMBL/GenBank/DDBJ databases">
        <authorList>
            <person name="Thanompreechachai J."/>
            <person name="Duangmal K."/>
        </authorList>
    </citation>
    <scope>NUCLEOTIDE SEQUENCE [LARGE SCALE GENOMIC DNA]</scope>
    <source>
        <strain evidence="2 3">KCTC 19886</strain>
    </source>
</reference>
<feature type="transmembrane region" description="Helical" evidence="1">
    <location>
        <begin position="12"/>
        <end position="31"/>
    </location>
</feature>
<protein>
    <submittedName>
        <fullName evidence="2">Uncharacterized protein</fullName>
    </submittedName>
</protein>
<accession>A0ABV3P445</accession>
<proteinExistence type="predicted"/>
<keyword evidence="1" id="KW-1133">Transmembrane helix</keyword>
<comment type="caution">
    <text evidence="2">The sequence shown here is derived from an EMBL/GenBank/DDBJ whole genome shotgun (WGS) entry which is preliminary data.</text>
</comment>
<dbReference type="EMBL" id="JBFNQN010000004">
    <property type="protein sequence ID" value="MEW9264394.1"/>
    <property type="molecule type" value="Genomic_DNA"/>
</dbReference>
<dbReference type="Proteomes" id="UP001555826">
    <property type="component" value="Unassembled WGS sequence"/>
</dbReference>
<keyword evidence="1" id="KW-0812">Transmembrane</keyword>
<gene>
    <name evidence="2" type="ORF">AB1207_06520</name>
</gene>